<dbReference type="EMBL" id="CP130144">
    <property type="protein sequence ID" value="WNZ45667.1"/>
    <property type="molecule type" value="Genomic_DNA"/>
</dbReference>
<gene>
    <name evidence="1" type="ORF">Q2T42_28165</name>
</gene>
<name>A0AA97APC1_LEPBY</name>
<proteinExistence type="predicted"/>
<reference evidence="1" key="1">
    <citation type="journal article" date="2023" name="Plants (Basel)">
        <title>Genomic Analysis of Leptolyngbya boryana CZ1 Reveals Efficient Carbon Fixation Modules.</title>
        <authorList>
            <person name="Bai X."/>
            <person name="Wang H."/>
            <person name="Cheng W."/>
            <person name="Wang J."/>
            <person name="Ma M."/>
            <person name="Hu H."/>
            <person name="Song Z."/>
            <person name="Ma H."/>
            <person name="Fan Y."/>
            <person name="Du C."/>
            <person name="Xu J."/>
        </authorList>
    </citation>
    <scope>NUCLEOTIDE SEQUENCE</scope>
    <source>
        <strain evidence="1">CZ1</strain>
    </source>
</reference>
<accession>A0AA97APC1</accession>
<sequence>MSVLPQGFCLLQVVAVASSVSIARSTPVLAISSSCFDRSERRRKELKHRRKESARLL</sequence>
<reference evidence="1" key="2">
    <citation type="submission" date="2023-07" db="EMBL/GenBank/DDBJ databases">
        <authorList>
            <person name="Bai X.-H."/>
            <person name="Wang H.-H."/>
            <person name="Wang J."/>
            <person name="Ma M.-Y."/>
            <person name="Hu H.-H."/>
            <person name="Song Z.-L."/>
            <person name="Ma H.-G."/>
            <person name="Fan Y."/>
            <person name="Du C.-Y."/>
            <person name="Xu J.-C."/>
        </authorList>
    </citation>
    <scope>NUCLEOTIDE SEQUENCE</scope>
    <source>
        <strain evidence="1">CZ1</strain>
    </source>
</reference>
<dbReference type="AlphaFoldDB" id="A0AA97APC1"/>
<protein>
    <submittedName>
        <fullName evidence="1">Uncharacterized protein</fullName>
    </submittedName>
</protein>
<evidence type="ECO:0000313" key="1">
    <source>
        <dbReference type="EMBL" id="WNZ45667.1"/>
    </source>
</evidence>
<dbReference type="RefSeq" id="WP_316427192.1">
    <property type="nucleotide sequence ID" value="NZ_CP130144.1"/>
</dbReference>
<organism evidence="1">
    <name type="scientific">Leptolyngbya boryana CZ1</name>
    <dbReference type="NCBI Taxonomy" id="3060204"/>
    <lineage>
        <taxon>Bacteria</taxon>
        <taxon>Bacillati</taxon>
        <taxon>Cyanobacteriota</taxon>
        <taxon>Cyanophyceae</taxon>
        <taxon>Leptolyngbyales</taxon>
        <taxon>Leptolyngbyaceae</taxon>
        <taxon>Leptolyngbya group</taxon>
        <taxon>Leptolyngbya</taxon>
    </lineage>
</organism>